<protein>
    <recommendedName>
        <fullName evidence="4">DUF4333 domain-containing protein</fullName>
    </recommendedName>
</protein>
<keyword evidence="3" id="KW-1185">Reference proteome</keyword>
<evidence type="ECO:0008006" key="4">
    <source>
        <dbReference type="Google" id="ProtNLM"/>
    </source>
</evidence>
<feature type="chain" id="PRO_5001634126" description="DUF4333 domain-containing protein" evidence="1">
    <location>
        <begin position="21"/>
        <end position="94"/>
    </location>
</feature>
<feature type="signal peptide" evidence="1">
    <location>
        <begin position="1"/>
        <end position="20"/>
    </location>
</feature>
<dbReference type="AlphaFoldDB" id="A0A067C6F8"/>
<dbReference type="GeneID" id="24133028"/>
<dbReference type="KEGG" id="spar:SPRG_10945"/>
<gene>
    <name evidence="2" type="ORF">SPRG_10945</name>
</gene>
<reference evidence="2 3" key="1">
    <citation type="journal article" date="2013" name="PLoS Genet.">
        <title>Distinctive expansion of potential virulence genes in the genome of the oomycete fish pathogen Saprolegnia parasitica.</title>
        <authorList>
            <person name="Jiang R.H."/>
            <person name="de Bruijn I."/>
            <person name="Haas B.J."/>
            <person name="Belmonte R."/>
            <person name="Lobach L."/>
            <person name="Christie J."/>
            <person name="van den Ackerveken G."/>
            <person name="Bottin A."/>
            <person name="Bulone V."/>
            <person name="Diaz-Moreno S.M."/>
            <person name="Dumas B."/>
            <person name="Fan L."/>
            <person name="Gaulin E."/>
            <person name="Govers F."/>
            <person name="Grenville-Briggs L.J."/>
            <person name="Horner N.R."/>
            <person name="Levin J.Z."/>
            <person name="Mammella M."/>
            <person name="Meijer H.J."/>
            <person name="Morris P."/>
            <person name="Nusbaum C."/>
            <person name="Oome S."/>
            <person name="Phillips A.J."/>
            <person name="van Rooyen D."/>
            <person name="Rzeszutek E."/>
            <person name="Saraiva M."/>
            <person name="Secombes C.J."/>
            <person name="Seidl M.F."/>
            <person name="Snel B."/>
            <person name="Stassen J.H."/>
            <person name="Sykes S."/>
            <person name="Tripathy S."/>
            <person name="van den Berg H."/>
            <person name="Vega-Arreguin J.C."/>
            <person name="Wawra S."/>
            <person name="Young S.K."/>
            <person name="Zeng Q."/>
            <person name="Dieguez-Uribeondo J."/>
            <person name="Russ C."/>
            <person name="Tyler B.M."/>
            <person name="van West P."/>
        </authorList>
    </citation>
    <scope>NUCLEOTIDE SEQUENCE [LARGE SCALE GENOMIC DNA]</scope>
    <source>
        <strain evidence="2 3">CBS 223.65</strain>
    </source>
</reference>
<sequence>MAATVVVFVVASLYIATVLSALLKPRQYTTIETDVAYDGHNASVVRTLDGCMGLGTSNATCTIKDSVGVRRHDAALAIVPATIPARHHRSLWKL</sequence>
<evidence type="ECO:0000313" key="3">
    <source>
        <dbReference type="Proteomes" id="UP000030745"/>
    </source>
</evidence>
<evidence type="ECO:0000256" key="1">
    <source>
        <dbReference type="SAM" id="SignalP"/>
    </source>
</evidence>
<proteinExistence type="predicted"/>
<dbReference type="EMBL" id="KK583274">
    <property type="protein sequence ID" value="KDO22126.1"/>
    <property type="molecule type" value="Genomic_DNA"/>
</dbReference>
<evidence type="ECO:0000313" key="2">
    <source>
        <dbReference type="EMBL" id="KDO22126.1"/>
    </source>
</evidence>
<dbReference type="VEuPathDB" id="FungiDB:SPRG_10945"/>
<accession>A0A067C6F8</accession>
<dbReference type="Proteomes" id="UP000030745">
    <property type="component" value="Unassembled WGS sequence"/>
</dbReference>
<name>A0A067C6F8_SAPPC</name>
<keyword evidence="1" id="KW-0732">Signal</keyword>
<dbReference type="RefSeq" id="XP_012207165.1">
    <property type="nucleotide sequence ID" value="XM_012351775.1"/>
</dbReference>
<organism evidence="2 3">
    <name type="scientific">Saprolegnia parasitica (strain CBS 223.65)</name>
    <dbReference type="NCBI Taxonomy" id="695850"/>
    <lineage>
        <taxon>Eukaryota</taxon>
        <taxon>Sar</taxon>
        <taxon>Stramenopiles</taxon>
        <taxon>Oomycota</taxon>
        <taxon>Saprolegniomycetes</taxon>
        <taxon>Saprolegniales</taxon>
        <taxon>Saprolegniaceae</taxon>
        <taxon>Saprolegnia</taxon>
    </lineage>
</organism>